<dbReference type="PROSITE" id="PS50977">
    <property type="entry name" value="HTH_TETR_2"/>
    <property type="match status" value="1"/>
</dbReference>
<proteinExistence type="predicted"/>
<dbReference type="Pfam" id="PF17932">
    <property type="entry name" value="TetR_C_24"/>
    <property type="match status" value="1"/>
</dbReference>
<dbReference type="PANTHER" id="PTHR30055">
    <property type="entry name" value="HTH-TYPE TRANSCRIPTIONAL REGULATOR RUTR"/>
    <property type="match status" value="1"/>
</dbReference>
<evidence type="ECO:0000256" key="1">
    <source>
        <dbReference type="ARBA" id="ARBA00023125"/>
    </source>
</evidence>
<accession>A0A937RNS4</accession>
<dbReference type="SUPFAM" id="SSF46689">
    <property type="entry name" value="Homeodomain-like"/>
    <property type="match status" value="1"/>
</dbReference>
<organism evidence="4 5">
    <name type="scientific">Frankia nepalensis</name>
    <dbReference type="NCBI Taxonomy" id="1836974"/>
    <lineage>
        <taxon>Bacteria</taxon>
        <taxon>Bacillati</taxon>
        <taxon>Actinomycetota</taxon>
        <taxon>Actinomycetes</taxon>
        <taxon>Frankiales</taxon>
        <taxon>Frankiaceae</taxon>
        <taxon>Frankia</taxon>
    </lineage>
</organism>
<dbReference type="InterPro" id="IPR036271">
    <property type="entry name" value="Tet_transcr_reg_TetR-rel_C_sf"/>
</dbReference>
<dbReference type="EMBL" id="JAEACQ010000382">
    <property type="protein sequence ID" value="MBL7633442.1"/>
    <property type="molecule type" value="Genomic_DNA"/>
</dbReference>
<name>A0A937RNS4_9ACTN</name>
<keyword evidence="1 2" id="KW-0238">DNA-binding</keyword>
<sequence>MTETSDPPRADATRARLLAAAVSTFAAKGFHATTTRDIAAAAGMSPAALYVHHRSKEELLYLIARGGHERTLARLRAGVASSSDPVEQVRRVIRDFAVFHARDHTTARVVHYELAALSPEHLAEIRAIRQITDGEIRRLVERGVAAGVFDIVDPAMAATALLSLGIDIARWYRDDGGWTPEDIGDRYAELALRMLGLRPAHDAV</sequence>
<gene>
    <name evidence="4" type="ORF">I7412_41065</name>
</gene>
<dbReference type="AlphaFoldDB" id="A0A937RNS4"/>
<dbReference type="InterPro" id="IPR001647">
    <property type="entry name" value="HTH_TetR"/>
</dbReference>
<evidence type="ECO:0000256" key="2">
    <source>
        <dbReference type="PROSITE-ProRule" id="PRU00335"/>
    </source>
</evidence>
<feature type="domain" description="HTH tetR-type" evidence="3">
    <location>
        <begin position="11"/>
        <end position="71"/>
    </location>
</feature>
<dbReference type="InterPro" id="IPR050109">
    <property type="entry name" value="HTH-type_TetR-like_transc_reg"/>
</dbReference>
<evidence type="ECO:0000313" key="5">
    <source>
        <dbReference type="Proteomes" id="UP000604475"/>
    </source>
</evidence>
<dbReference type="RefSeq" id="WP_203002227.1">
    <property type="nucleotide sequence ID" value="NZ_JADWYU010000246.1"/>
</dbReference>
<dbReference type="Pfam" id="PF00440">
    <property type="entry name" value="TetR_N"/>
    <property type="match status" value="1"/>
</dbReference>
<protein>
    <submittedName>
        <fullName evidence="4">TetR family transcriptional regulator</fullName>
    </submittedName>
</protein>
<evidence type="ECO:0000313" key="4">
    <source>
        <dbReference type="EMBL" id="MBL7633442.1"/>
    </source>
</evidence>
<dbReference type="Proteomes" id="UP000604475">
    <property type="component" value="Unassembled WGS sequence"/>
</dbReference>
<dbReference type="GO" id="GO:0003700">
    <property type="term" value="F:DNA-binding transcription factor activity"/>
    <property type="evidence" value="ECO:0007669"/>
    <property type="project" value="TreeGrafter"/>
</dbReference>
<dbReference type="PRINTS" id="PR00455">
    <property type="entry name" value="HTHTETR"/>
</dbReference>
<comment type="caution">
    <text evidence="4">The sequence shown here is derived from an EMBL/GenBank/DDBJ whole genome shotgun (WGS) entry which is preliminary data.</text>
</comment>
<keyword evidence="5" id="KW-1185">Reference proteome</keyword>
<dbReference type="InterPro" id="IPR009057">
    <property type="entry name" value="Homeodomain-like_sf"/>
</dbReference>
<dbReference type="PANTHER" id="PTHR30055:SF200">
    <property type="entry name" value="HTH-TYPE TRANSCRIPTIONAL REPRESSOR BDCR"/>
    <property type="match status" value="1"/>
</dbReference>
<dbReference type="Gene3D" id="1.10.357.10">
    <property type="entry name" value="Tetracycline Repressor, domain 2"/>
    <property type="match status" value="1"/>
</dbReference>
<dbReference type="GO" id="GO:0000976">
    <property type="term" value="F:transcription cis-regulatory region binding"/>
    <property type="evidence" value="ECO:0007669"/>
    <property type="project" value="TreeGrafter"/>
</dbReference>
<dbReference type="InterPro" id="IPR041490">
    <property type="entry name" value="KstR2_TetR_C"/>
</dbReference>
<evidence type="ECO:0000259" key="3">
    <source>
        <dbReference type="PROSITE" id="PS50977"/>
    </source>
</evidence>
<feature type="DNA-binding region" description="H-T-H motif" evidence="2">
    <location>
        <begin position="34"/>
        <end position="53"/>
    </location>
</feature>
<dbReference type="SUPFAM" id="SSF48498">
    <property type="entry name" value="Tetracyclin repressor-like, C-terminal domain"/>
    <property type="match status" value="1"/>
</dbReference>
<reference evidence="4" key="1">
    <citation type="submission" date="2020-12" db="EMBL/GenBank/DDBJ databases">
        <title>Genomic characterization of non-nitrogen-fixing Frankia strains.</title>
        <authorList>
            <person name="Carlos-Shanley C."/>
            <person name="Guerra T."/>
            <person name="Hahn D."/>
        </authorList>
    </citation>
    <scope>NUCLEOTIDE SEQUENCE</scope>
    <source>
        <strain evidence="4">CN6</strain>
    </source>
</reference>